<feature type="non-terminal residue" evidence="2">
    <location>
        <position position="1"/>
    </location>
</feature>
<comment type="caution">
    <text evidence="2">The sequence shown here is derived from an EMBL/GenBank/DDBJ whole genome shotgun (WGS) entry which is preliminary data.</text>
</comment>
<name>A0ABN9W171_9DINO</name>
<evidence type="ECO:0000256" key="1">
    <source>
        <dbReference type="SAM" id="MobiDB-lite"/>
    </source>
</evidence>
<protein>
    <submittedName>
        <fullName evidence="2">Uncharacterized protein</fullName>
    </submittedName>
</protein>
<keyword evidence="3" id="KW-1185">Reference proteome</keyword>
<feature type="compositionally biased region" description="Low complexity" evidence="1">
    <location>
        <begin position="68"/>
        <end position="95"/>
    </location>
</feature>
<reference evidence="2" key="1">
    <citation type="submission" date="2023-10" db="EMBL/GenBank/DDBJ databases">
        <authorList>
            <person name="Chen Y."/>
            <person name="Shah S."/>
            <person name="Dougan E. K."/>
            <person name="Thang M."/>
            <person name="Chan C."/>
        </authorList>
    </citation>
    <scope>NUCLEOTIDE SEQUENCE [LARGE SCALE GENOMIC DNA]</scope>
</reference>
<sequence>CFSWTEGVCVDGFYSFPQRPPSSCTPSCWSGAPPPPCGQALCEEPVPACWGRLAARRGQFAPGPVHQPAAAGLRGRAGAADGEGPRADGAPRWPP</sequence>
<proteinExistence type="predicted"/>
<evidence type="ECO:0000313" key="3">
    <source>
        <dbReference type="Proteomes" id="UP001189429"/>
    </source>
</evidence>
<gene>
    <name evidence="2" type="ORF">PCOR1329_LOCUS63036</name>
</gene>
<feature type="region of interest" description="Disordered" evidence="1">
    <location>
        <begin position="60"/>
        <end position="95"/>
    </location>
</feature>
<dbReference type="EMBL" id="CAUYUJ010017987">
    <property type="protein sequence ID" value="CAK0879659.1"/>
    <property type="molecule type" value="Genomic_DNA"/>
</dbReference>
<accession>A0ABN9W171</accession>
<organism evidence="2 3">
    <name type="scientific">Prorocentrum cordatum</name>
    <dbReference type="NCBI Taxonomy" id="2364126"/>
    <lineage>
        <taxon>Eukaryota</taxon>
        <taxon>Sar</taxon>
        <taxon>Alveolata</taxon>
        <taxon>Dinophyceae</taxon>
        <taxon>Prorocentrales</taxon>
        <taxon>Prorocentraceae</taxon>
        <taxon>Prorocentrum</taxon>
    </lineage>
</organism>
<dbReference type="Proteomes" id="UP001189429">
    <property type="component" value="Unassembled WGS sequence"/>
</dbReference>
<feature type="non-terminal residue" evidence="2">
    <location>
        <position position="95"/>
    </location>
</feature>
<evidence type="ECO:0000313" key="2">
    <source>
        <dbReference type="EMBL" id="CAK0879659.1"/>
    </source>
</evidence>